<evidence type="ECO:0000256" key="2">
    <source>
        <dbReference type="SAM" id="SignalP"/>
    </source>
</evidence>
<protein>
    <recommendedName>
        <fullName evidence="3">C-type lectin domain-containing protein</fullName>
    </recommendedName>
</protein>
<organism evidence="4 5">
    <name type="scientific">Sinanodonta woodiana</name>
    <name type="common">Chinese pond mussel</name>
    <name type="synonym">Anodonta woodiana</name>
    <dbReference type="NCBI Taxonomy" id="1069815"/>
    <lineage>
        <taxon>Eukaryota</taxon>
        <taxon>Metazoa</taxon>
        <taxon>Spiralia</taxon>
        <taxon>Lophotrochozoa</taxon>
        <taxon>Mollusca</taxon>
        <taxon>Bivalvia</taxon>
        <taxon>Autobranchia</taxon>
        <taxon>Heteroconchia</taxon>
        <taxon>Palaeoheterodonta</taxon>
        <taxon>Unionida</taxon>
        <taxon>Unionoidea</taxon>
        <taxon>Unionidae</taxon>
        <taxon>Unioninae</taxon>
        <taxon>Sinanodonta</taxon>
    </lineage>
</organism>
<name>A0ABD3VPB7_SINWO</name>
<keyword evidence="5" id="KW-1185">Reference proteome</keyword>
<dbReference type="InterPro" id="IPR018378">
    <property type="entry name" value="C-type_lectin_CS"/>
</dbReference>
<dbReference type="PROSITE" id="PS00615">
    <property type="entry name" value="C_TYPE_LECTIN_1"/>
    <property type="match status" value="1"/>
</dbReference>
<dbReference type="InterPro" id="IPR001304">
    <property type="entry name" value="C-type_lectin-like"/>
</dbReference>
<dbReference type="InterPro" id="IPR050111">
    <property type="entry name" value="C-type_lectin/snaclec_domain"/>
</dbReference>
<reference evidence="4 5" key="1">
    <citation type="submission" date="2024-11" db="EMBL/GenBank/DDBJ databases">
        <title>Chromosome-level genome assembly of the freshwater bivalve Anodonta woodiana.</title>
        <authorList>
            <person name="Chen X."/>
        </authorList>
    </citation>
    <scope>NUCLEOTIDE SEQUENCE [LARGE SCALE GENOMIC DNA]</scope>
    <source>
        <strain evidence="4">MN2024</strain>
        <tissue evidence="4">Gills</tissue>
    </source>
</reference>
<dbReference type="CDD" id="cd00037">
    <property type="entry name" value="CLECT"/>
    <property type="match status" value="1"/>
</dbReference>
<dbReference type="SMART" id="SM00034">
    <property type="entry name" value="CLECT"/>
    <property type="match status" value="1"/>
</dbReference>
<dbReference type="Pfam" id="PF00059">
    <property type="entry name" value="Lectin_C"/>
    <property type="match status" value="1"/>
</dbReference>
<comment type="caution">
    <text evidence="4">The sequence shown here is derived from an EMBL/GenBank/DDBJ whole genome shotgun (WGS) entry which is preliminary data.</text>
</comment>
<dbReference type="Proteomes" id="UP001634394">
    <property type="component" value="Unassembled WGS sequence"/>
</dbReference>
<proteinExistence type="predicted"/>
<dbReference type="Gene3D" id="3.10.100.10">
    <property type="entry name" value="Mannose-Binding Protein A, subunit A"/>
    <property type="match status" value="1"/>
</dbReference>
<dbReference type="AlphaFoldDB" id="A0ABD3VPB7"/>
<feature type="domain" description="C-type lectin" evidence="3">
    <location>
        <begin position="29"/>
        <end position="137"/>
    </location>
</feature>
<feature type="chain" id="PRO_5044786627" description="C-type lectin domain-containing protein" evidence="2">
    <location>
        <begin position="21"/>
        <end position="153"/>
    </location>
</feature>
<keyword evidence="1" id="KW-1015">Disulfide bond</keyword>
<dbReference type="PANTHER" id="PTHR22803">
    <property type="entry name" value="MANNOSE, PHOSPHOLIPASE, LECTIN RECEPTOR RELATED"/>
    <property type="match status" value="1"/>
</dbReference>
<keyword evidence="2" id="KW-0732">Signal</keyword>
<gene>
    <name evidence="4" type="ORF">ACJMK2_005166</name>
</gene>
<evidence type="ECO:0000313" key="5">
    <source>
        <dbReference type="Proteomes" id="UP001634394"/>
    </source>
</evidence>
<accession>A0ABD3VPB7</accession>
<feature type="signal peptide" evidence="2">
    <location>
        <begin position="1"/>
        <end position="20"/>
    </location>
</feature>
<dbReference type="PROSITE" id="PS50041">
    <property type="entry name" value="C_TYPE_LECTIN_2"/>
    <property type="match status" value="1"/>
</dbReference>
<sequence>MLYILCASFLLAYNFISVAGQCGQGWLHHDSSCYFMSRDTLTWVEAMTMCRLHGGYLAEATSDREGHFLENQVKVFAREFWIGGSDAIVEGEWVWQNSKAELRPSSYSNWYPGNPNGGGVENCMAIAADGTWRDEACHGSSLYYICEMNPSQK</sequence>
<dbReference type="InterPro" id="IPR016187">
    <property type="entry name" value="CTDL_fold"/>
</dbReference>
<evidence type="ECO:0000256" key="1">
    <source>
        <dbReference type="ARBA" id="ARBA00023157"/>
    </source>
</evidence>
<dbReference type="SUPFAM" id="SSF56436">
    <property type="entry name" value="C-type lectin-like"/>
    <property type="match status" value="1"/>
</dbReference>
<evidence type="ECO:0000259" key="3">
    <source>
        <dbReference type="PROSITE" id="PS50041"/>
    </source>
</evidence>
<evidence type="ECO:0000313" key="4">
    <source>
        <dbReference type="EMBL" id="KAL3863409.1"/>
    </source>
</evidence>
<dbReference type="InterPro" id="IPR016186">
    <property type="entry name" value="C-type_lectin-like/link_sf"/>
</dbReference>
<dbReference type="EMBL" id="JBJQND010000010">
    <property type="protein sequence ID" value="KAL3863409.1"/>
    <property type="molecule type" value="Genomic_DNA"/>
</dbReference>